<dbReference type="EMBL" id="JAPEVA010000090">
    <property type="protein sequence ID" value="KAJ4400388.1"/>
    <property type="molecule type" value="Genomic_DNA"/>
</dbReference>
<dbReference type="AlphaFoldDB" id="A0A9W8Z6K9"/>
<name>A0A9W8Z6K9_9PLEO</name>
<dbReference type="Proteomes" id="UP001140510">
    <property type="component" value="Unassembled WGS sequence"/>
</dbReference>
<protein>
    <submittedName>
        <fullName evidence="1">Uncharacterized protein</fullName>
    </submittedName>
</protein>
<evidence type="ECO:0000313" key="1">
    <source>
        <dbReference type="EMBL" id="KAJ4400388.1"/>
    </source>
</evidence>
<comment type="caution">
    <text evidence="1">The sequence shown here is derived from an EMBL/GenBank/DDBJ whole genome shotgun (WGS) entry which is preliminary data.</text>
</comment>
<reference evidence="1" key="1">
    <citation type="submission" date="2022-10" db="EMBL/GenBank/DDBJ databases">
        <title>Tapping the CABI collections for fungal endophytes: first genome assemblies for Collariella, Neodidymelliopsis, Ascochyta clinopodiicola, Didymella pomorum, Didymosphaeria variabile, Neocosmospora piperis and Neocucurbitaria cava.</title>
        <authorList>
            <person name="Hill R."/>
        </authorList>
    </citation>
    <scope>NUCLEOTIDE SEQUENCE</scope>
    <source>
        <strain evidence="1">IMI 355091</strain>
    </source>
</reference>
<proteinExistence type="predicted"/>
<organism evidence="1 2">
    <name type="scientific">Didymella pomorum</name>
    <dbReference type="NCBI Taxonomy" id="749634"/>
    <lineage>
        <taxon>Eukaryota</taxon>
        <taxon>Fungi</taxon>
        <taxon>Dikarya</taxon>
        <taxon>Ascomycota</taxon>
        <taxon>Pezizomycotina</taxon>
        <taxon>Dothideomycetes</taxon>
        <taxon>Pleosporomycetidae</taxon>
        <taxon>Pleosporales</taxon>
        <taxon>Pleosporineae</taxon>
        <taxon>Didymellaceae</taxon>
        <taxon>Didymella</taxon>
    </lineage>
</organism>
<accession>A0A9W8Z6K9</accession>
<sequence>MARWLETLDGHQAAAEVEEARVHLVTEVVEEIQTVQVGEQFLHSAIEDGRAFDAALTAAKQQYDDIGRSVSLFGTDLSPHHRHFRYKLFLRQTATWNPANDQDQRALHKVHEDEVSKAFQDVWPRATCAKMCHTLARELRDMVYDKALGPEEHTTVLGDKSDPTGFVFRPSLDHDIFFVRSSGQHVPQEVTIA</sequence>
<gene>
    <name evidence="1" type="ORF">N0V91_008744</name>
</gene>
<keyword evidence="2" id="KW-1185">Reference proteome</keyword>
<evidence type="ECO:0000313" key="2">
    <source>
        <dbReference type="Proteomes" id="UP001140510"/>
    </source>
</evidence>